<evidence type="ECO:0000256" key="1">
    <source>
        <dbReference type="SAM" id="Phobius"/>
    </source>
</evidence>
<keyword evidence="1" id="KW-0472">Membrane</keyword>
<reference evidence="2 3" key="1">
    <citation type="submission" date="2018-09" db="EMBL/GenBank/DDBJ databases">
        <title>Murine metabolic-syndrome-specific gut microbial biobank.</title>
        <authorList>
            <person name="Liu C."/>
        </authorList>
    </citation>
    <scope>NUCLEOTIDE SEQUENCE [LARGE SCALE GENOMIC DNA]</scope>
    <source>
        <strain evidence="2 3">0.1xD8-82</strain>
    </source>
</reference>
<protein>
    <submittedName>
        <fullName evidence="2">Uncharacterized protein</fullName>
    </submittedName>
</protein>
<comment type="caution">
    <text evidence="2">The sequence shown here is derived from an EMBL/GenBank/DDBJ whole genome shotgun (WGS) entry which is preliminary data.</text>
</comment>
<gene>
    <name evidence="2" type="ORF">D7V94_20600</name>
</gene>
<dbReference type="AlphaFoldDB" id="A0A3A9AJH7"/>
<proteinExistence type="predicted"/>
<organism evidence="2 3">
    <name type="scientific">Parablautia intestinalis</name>
    <dbReference type="NCBI Taxonomy" id="2320100"/>
    <lineage>
        <taxon>Bacteria</taxon>
        <taxon>Bacillati</taxon>
        <taxon>Bacillota</taxon>
        <taxon>Clostridia</taxon>
        <taxon>Lachnospirales</taxon>
        <taxon>Lachnospiraceae</taxon>
        <taxon>Parablautia</taxon>
    </lineage>
</organism>
<dbReference type="EMBL" id="RAYQ01000037">
    <property type="protein sequence ID" value="RKI87643.1"/>
    <property type="molecule type" value="Genomic_DNA"/>
</dbReference>
<dbReference type="Proteomes" id="UP000280696">
    <property type="component" value="Unassembled WGS sequence"/>
</dbReference>
<feature type="transmembrane region" description="Helical" evidence="1">
    <location>
        <begin position="67"/>
        <end position="88"/>
    </location>
</feature>
<feature type="transmembrane region" description="Helical" evidence="1">
    <location>
        <begin position="20"/>
        <end position="47"/>
    </location>
</feature>
<evidence type="ECO:0000313" key="2">
    <source>
        <dbReference type="EMBL" id="RKI87643.1"/>
    </source>
</evidence>
<evidence type="ECO:0000313" key="3">
    <source>
        <dbReference type="Proteomes" id="UP000280696"/>
    </source>
</evidence>
<name>A0A3A9AJH7_9FIRM</name>
<keyword evidence="1" id="KW-0812">Transmembrane</keyword>
<keyword evidence="3" id="KW-1185">Reference proteome</keyword>
<sequence length="96" mass="11205">MKKQLQLFLRKWILNPDRRYVLFIGISFGLAFLIPILGWNPLLLLWIVNGCLSYKEAKSNSIKIFNAVLVLLFGVLFIINLFLGFLALMQYFGYFI</sequence>
<keyword evidence="1" id="KW-1133">Transmembrane helix</keyword>
<accession>A0A3A9AJH7</accession>